<dbReference type="EMBL" id="JAJOMB010000002">
    <property type="protein sequence ID" value="MCD5310240.1"/>
    <property type="molecule type" value="Genomic_DNA"/>
</dbReference>
<organism evidence="1 2">
    <name type="scientific">Kineosporia babensis</name>
    <dbReference type="NCBI Taxonomy" id="499548"/>
    <lineage>
        <taxon>Bacteria</taxon>
        <taxon>Bacillati</taxon>
        <taxon>Actinomycetota</taxon>
        <taxon>Actinomycetes</taxon>
        <taxon>Kineosporiales</taxon>
        <taxon>Kineosporiaceae</taxon>
        <taxon>Kineosporia</taxon>
    </lineage>
</organism>
<dbReference type="AlphaFoldDB" id="A0A9X1ST48"/>
<evidence type="ECO:0000313" key="1">
    <source>
        <dbReference type="EMBL" id="MCD5310240.1"/>
    </source>
</evidence>
<sequence length="156" mass="17356">MRERQLRRRCRALLRELDVPAPFGPRELCRRLAQHRGRPIRLVPFAIEQPGPFGIWFATDAADVIVYQSQTTPAHQEHIILHEVGHIIAGHDGEPRLRTAYDSRPEWEAELIATILHEWAGRGDGLGEAAAQAADPNRQAALERIGHALSGGGGWS</sequence>
<evidence type="ECO:0000313" key="2">
    <source>
        <dbReference type="Proteomes" id="UP001138997"/>
    </source>
</evidence>
<dbReference type="RefSeq" id="WP_231439166.1">
    <property type="nucleotide sequence ID" value="NZ_JAJOMB010000002.1"/>
</dbReference>
<gene>
    <name evidence="1" type="ORF">LR394_04980</name>
</gene>
<dbReference type="Proteomes" id="UP001138997">
    <property type="component" value="Unassembled WGS sequence"/>
</dbReference>
<accession>A0A9X1ST48</accession>
<dbReference type="Gene3D" id="1.10.10.2910">
    <property type="match status" value="1"/>
</dbReference>
<name>A0A9X1ST48_9ACTN</name>
<reference evidence="1" key="1">
    <citation type="submission" date="2021-11" db="EMBL/GenBank/DDBJ databases">
        <title>Streptomyces corallinus and Kineosporia corallina sp. nov., two new coral-derived marine actinobacteria.</title>
        <authorList>
            <person name="Buangrab K."/>
            <person name="Sutthacheep M."/>
            <person name="Yeemin T."/>
            <person name="Harunari E."/>
            <person name="Igarashi Y."/>
            <person name="Sripreechasak P."/>
            <person name="Kanchanasin P."/>
            <person name="Tanasupawat S."/>
            <person name="Phongsopitanun W."/>
        </authorList>
    </citation>
    <scope>NUCLEOTIDE SEQUENCE</scope>
    <source>
        <strain evidence="1">JCM 31032</strain>
    </source>
</reference>
<comment type="caution">
    <text evidence="1">The sequence shown here is derived from an EMBL/GenBank/DDBJ whole genome shotgun (WGS) entry which is preliminary data.</text>
</comment>
<proteinExistence type="predicted"/>
<keyword evidence="2" id="KW-1185">Reference proteome</keyword>
<protein>
    <submittedName>
        <fullName evidence="1">ImmA/IrrE family metallo-endopeptidase</fullName>
    </submittedName>
</protein>